<dbReference type="Gene3D" id="2.10.70.40">
    <property type="entry name" value="peptidoglycan hydrolase"/>
    <property type="match status" value="1"/>
</dbReference>
<comment type="function">
    <text evidence="1">Flagellum-specific muramidase which hydrolyzes the peptidoglycan layer to assemble the rod structure in the periplasmic space.</text>
</comment>
<keyword evidence="8" id="KW-0326">Glycosidase</keyword>
<protein>
    <recommendedName>
        <fullName evidence="5">Peptidoglycan hydrolase FlgJ</fullName>
    </recommendedName>
    <alternativeName>
        <fullName evidence="10">Muramidase FlgJ</fullName>
    </alternativeName>
</protein>
<comment type="similarity">
    <text evidence="3">In the N-terminal section; belongs to the FlgJ family.</text>
</comment>
<keyword evidence="12" id="KW-0282">Flagellum</keyword>
<dbReference type="Pfam" id="PF10135">
    <property type="entry name" value="Rod-binding"/>
    <property type="match status" value="1"/>
</dbReference>
<evidence type="ECO:0000313" key="12">
    <source>
        <dbReference type="EMBL" id="PWF21189.1"/>
    </source>
</evidence>
<organism evidence="12 13">
    <name type="scientific">Corticimicrobacter populi</name>
    <dbReference type="NCBI Taxonomy" id="2175229"/>
    <lineage>
        <taxon>Bacteria</taxon>
        <taxon>Pseudomonadati</taxon>
        <taxon>Pseudomonadota</taxon>
        <taxon>Betaproteobacteria</taxon>
        <taxon>Burkholderiales</taxon>
        <taxon>Alcaligenaceae</taxon>
        <taxon>Corticimicrobacter</taxon>
    </lineage>
</organism>
<evidence type="ECO:0000256" key="10">
    <source>
        <dbReference type="ARBA" id="ARBA00030835"/>
    </source>
</evidence>
<keyword evidence="6" id="KW-0574">Periplasm</keyword>
<comment type="similarity">
    <text evidence="4">In the C-terminal section; belongs to the glycosyl hydrolase 73 family.</text>
</comment>
<dbReference type="Gene3D" id="1.10.530.10">
    <property type="match status" value="1"/>
</dbReference>
<dbReference type="GO" id="GO:0071555">
    <property type="term" value="P:cell wall organization"/>
    <property type="evidence" value="ECO:0007669"/>
    <property type="project" value="UniProtKB-KW"/>
</dbReference>
<evidence type="ECO:0000256" key="6">
    <source>
        <dbReference type="ARBA" id="ARBA00022764"/>
    </source>
</evidence>
<evidence type="ECO:0000256" key="8">
    <source>
        <dbReference type="ARBA" id="ARBA00023295"/>
    </source>
</evidence>
<dbReference type="GO" id="GO:0016798">
    <property type="term" value="F:hydrolase activity, acting on glycosyl bonds"/>
    <property type="evidence" value="ECO:0007669"/>
    <property type="project" value="UniProtKB-KW"/>
</dbReference>
<dbReference type="AlphaFoldDB" id="A0A2V1JXQ8"/>
<evidence type="ECO:0000256" key="5">
    <source>
        <dbReference type="ARBA" id="ARBA00013433"/>
    </source>
</evidence>
<evidence type="ECO:0000256" key="2">
    <source>
        <dbReference type="ARBA" id="ARBA00004418"/>
    </source>
</evidence>
<dbReference type="NCBIfam" id="TIGR02541">
    <property type="entry name" value="flagell_FlgJ"/>
    <property type="match status" value="1"/>
</dbReference>
<dbReference type="PANTHER" id="PTHR33308">
    <property type="entry name" value="PEPTIDOGLYCAN HYDROLASE FLGJ"/>
    <property type="match status" value="1"/>
</dbReference>
<dbReference type="RefSeq" id="WP_109062996.1">
    <property type="nucleotide sequence ID" value="NZ_QETA01000008.1"/>
</dbReference>
<dbReference type="InterPro" id="IPR023346">
    <property type="entry name" value="Lysozyme-like_dom_sf"/>
</dbReference>
<keyword evidence="13" id="KW-1185">Reference proteome</keyword>
<dbReference type="GO" id="GO:0004040">
    <property type="term" value="F:amidase activity"/>
    <property type="evidence" value="ECO:0007669"/>
    <property type="project" value="InterPro"/>
</dbReference>
<keyword evidence="9" id="KW-0961">Cell wall biogenesis/degradation</keyword>
<comment type="subcellular location">
    <subcellularLocation>
        <location evidence="2">Periplasm</location>
    </subcellularLocation>
</comment>
<dbReference type="InterPro" id="IPR051056">
    <property type="entry name" value="Glycosyl_Hydrolase_73"/>
</dbReference>
<keyword evidence="12" id="KW-0966">Cell projection</keyword>
<keyword evidence="7 12" id="KW-0378">Hydrolase</keyword>
<evidence type="ECO:0000256" key="3">
    <source>
        <dbReference type="ARBA" id="ARBA00006880"/>
    </source>
</evidence>
<dbReference type="EMBL" id="QETA01000008">
    <property type="protein sequence ID" value="PWF21189.1"/>
    <property type="molecule type" value="Genomic_DNA"/>
</dbReference>
<reference evidence="13" key="1">
    <citation type="submission" date="2018-05" db="EMBL/GenBank/DDBJ databases">
        <authorList>
            <person name="Li Y."/>
        </authorList>
    </citation>
    <scope>NUCLEOTIDE SEQUENCE [LARGE SCALE GENOMIC DNA]</scope>
    <source>
        <strain evidence="13">3d-2-2</strain>
    </source>
</reference>
<sequence>MAIDSSDSLQYRANMVFDVRELDSLRGAVQRTPESRAAQQQVAQQFESLFLNILLKRMREATPREGLFDSDQTRLLESMRDEQLAMDLSNPGIGLAQAILQQMQQGMGSGLPAGALADASRQAGEDDDFLNALPVHDGNDRHLRTWEAEVQSPGVANLMDVMTQQDPQLAAQTRVPRAAGIQRQQAVSEALAAGAPQHVVDFVARMAPQARNIAEDSGVPARLMLAQAALESGWGQREIRHADGRSSHNLFGIKATGNWKGKVVHVMTTEYQDGVAQKVMQPFRAYDSYEESFADYARLISRSPRYQAVMEATSEHQAARAVQAAGYATDPRYADKLIRVMAQMGPH</sequence>
<dbReference type="FunFam" id="2.10.70.40:FF:000001">
    <property type="entry name" value="Flagellar assembly peptidoglycan hydrolase FlgJ"/>
    <property type="match status" value="1"/>
</dbReference>
<dbReference type="InterPro" id="IPR019301">
    <property type="entry name" value="Flagellar_prot_FlgJ_N"/>
</dbReference>
<dbReference type="SMART" id="SM00047">
    <property type="entry name" value="LYZ2"/>
    <property type="match status" value="1"/>
</dbReference>
<evidence type="ECO:0000256" key="9">
    <source>
        <dbReference type="ARBA" id="ARBA00023316"/>
    </source>
</evidence>
<dbReference type="GO" id="GO:0042597">
    <property type="term" value="C:periplasmic space"/>
    <property type="evidence" value="ECO:0007669"/>
    <property type="project" value="UniProtKB-SubCell"/>
</dbReference>
<comment type="caution">
    <text evidence="12">The sequence shown here is derived from an EMBL/GenBank/DDBJ whole genome shotgun (WGS) entry which is preliminary data.</text>
</comment>
<gene>
    <name evidence="12" type="primary">flgJ</name>
    <name evidence="12" type="ORF">DD235_15320</name>
</gene>
<dbReference type="PANTHER" id="PTHR33308:SF9">
    <property type="entry name" value="PEPTIDOGLYCAN HYDROLASE FLGJ"/>
    <property type="match status" value="1"/>
</dbReference>
<feature type="domain" description="Mannosyl-glycoprotein endo-beta-N-acetylglucosamidase-like" evidence="11">
    <location>
        <begin position="192"/>
        <end position="345"/>
    </location>
</feature>
<dbReference type="Pfam" id="PF01832">
    <property type="entry name" value="Glucosaminidase"/>
    <property type="match status" value="1"/>
</dbReference>
<name>A0A2V1JXQ8_9BURK</name>
<dbReference type="Proteomes" id="UP000245212">
    <property type="component" value="Unassembled WGS sequence"/>
</dbReference>
<evidence type="ECO:0000313" key="13">
    <source>
        <dbReference type="Proteomes" id="UP000245212"/>
    </source>
</evidence>
<evidence type="ECO:0000256" key="1">
    <source>
        <dbReference type="ARBA" id="ARBA00002954"/>
    </source>
</evidence>
<dbReference type="InterPro" id="IPR013377">
    <property type="entry name" value="FlgJ"/>
</dbReference>
<dbReference type="PRINTS" id="PR01002">
    <property type="entry name" value="FLGFLGJ"/>
</dbReference>
<evidence type="ECO:0000259" key="11">
    <source>
        <dbReference type="SMART" id="SM00047"/>
    </source>
</evidence>
<evidence type="ECO:0000256" key="7">
    <source>
        <dbReference type="ARBA" id="ARBA00022801"/>
    </source>
</evidence>
<proteinExistence type="inferred from homology"/>
<evidence type="ECO:0000256" key="4">
    <source>
        <dbReference type="ARBA" id="ARBA00007974"/>
    </source>
</evidence>
<accession>A0A2V1JXQ8</accession>
<keyword evidence="12" id="KW-0969">Cilium</keyword>
<dbReference type="GO" id="GO:0071973">
    <property type="term" value="P:bacterial-type flagellum-dependent cell motility"/>
    <property type="evidence" value="ECO:0007669"/>
    <property type="project" value="TreeGrafter"/>
</dbReference>
<dbReference type="SUPFAM" id="SSF53955">
    <property type="entry name" value="Lysozyme-like"/>
    <property type="match status" value="1"/>
</dbReference>
<dbReference type="GO" id="GO:0044780">
    <property type="term" value="P:bacterial-type flagellum assembly"/>
    <property type="evidence" value="ECO:0007669"/>
    <property type="project" value="InterPro"/>
</dbReference>
<dbReference type="InterPro" id="IPR002901">
    <property type="entry name" value="MGlyc_endo_b_GlcNAc-like_dom"/>
</dbReference>